<protein>
    <recommendedName>
        <fullName evidence="3">DUF3263 domain-containing protein</fullName>
    </recommendedName>
</protein>
<evidence type="ECO:0008006" key="3">
    <source>
        <dbReference type="Google" id="ProtNLM"/>
    </source>
</evidence>
<name>A0ABT1HDG5_9NOCA</name>
<accession>A0ABT1HDG5</accession>
<dbReference type="EMBL" id="JAMTCJ010000002">
    <property type="protein sequence ID" value="MCP2175713.1"/>
    <property type="molecule type" value="Genomic_DNA"/>
</dbReference>
<comment type="caution">
    <text evidence="1">The sequence shown here is derived from an EMBL/GenBank/DDBJ whole genome shotgun (WGS) entry which is preliminary data.</text>
</comment>
<dbReference type="Proteomes" id="UP001206895">
    <property type="component" value="Unassembled WGS sequence"/>
</dbReference>
<evidence type="ECO:0000313" key="1">
    <source>
        <dbReference type="EMBL" id="MCP2175713.1"/>
    </source>
</evidence>
<proteinExistence type="predicted"/>
<keyword evidence="2" id="KW-1185">Reference proteome</keyword>
<organism evidence="1 2">
    <name type="scientific">Williamsia maris</name>
    <dbReference type="NCBI Taxonomy" id="72806"/>
    <lineage>
        <taxon>Bacteria</taxon>
        <taxon>Bacillati</taxon>
        <taxon>Actinomycetota</taxon>
        <taxon>Actinomycetes</taxon>
        <taxon>Mycobacteriales</taxon>
        <taxon>Nocardiaceae</taxon>
        <taxon>Williamsia</taxon>
    </lineage>
</organism>
<sequence>MPDRDSRGIGSEERRRAPDNVAIIGLAERWLPYGGPDSFETLVSFGLPPEAFADRLLDALDSDGARDSEISAETEQGLRRYAHRWSRRE</sequence>
<reference evidence="1 2" key="1">
    <citation type="submission" date="2022-06" db="EMBL/GenBank/DDBJ databases">
        <title>Genomic Encyclopedia of Archaeal and Bacterial Type Strains, Phase II (KMG-II): from individual species to whole genera.</title>
        <authorList>
            <person name="Goeker M."/>
        </authorList>
    </citation>
    <scope>NUCLEOTIDE SEQUENCE [LARGE SCALE GENOMIC DNA]</scope>
    <source>
        <strain evidence="1 2">DSM 44693</strain>
    </source>
</reference>
<evidence type="ECO:0000313" key="2">
    <source>
        <dbReference type="Proteomes" id="UP001206895"/>
    </source>
</evidence>
<gene>
    <name evidence="1" type="ORF">LX13_001532</name>
</gene>